<dbReference type="AlphaFoldDB" id="A0A3E2WES4"/>
<evidence type="ECO:0000313" key="1">
    <source>
        <dbReference type="EMBL" id="RGC24852.1"/>
    </source>
</evidence>
<dbReference type="Proteomes" id="UP000261111">
    <property type="component" value="Unassembled WGS sequence"/>
</dbReference>
<sequence length="240" mass="25561">MPKFNEYTEKTNPDDADIFLLQDVVSTKKTTFLGIFNQIRAKLGLGALANKNKVSQSDLEDALTEFINGKLTASGIADDLNTTDITKVLSAPQGKALLGYIGTLSSLSTAQKTNLVVAINEVVTSVATLNSNLNVANFTLTNSTYYPVTNVIASGRAIQLQCAGLILKDVPANAEFVIGTLPAAYRPSYKIIKYVLGGSTTSRLFRISIDVDGKVTYTPTADIATGVGVNINETFVSKPS</sequence>
<dbReference type="EMBL" id="QVIA01000034">
    <property type="protein sequence ID" value="RGC24852.1"/>
    <property type="molecule type" value="Genomic_DNA"/>
</dbReference>
<gene>
    <name evidence="1" type="ORF">DWX41_20805</name>
</gene>
<dbReference type="RefSeq" id="WP_117441278.1">
    <property type="nucleotide sequence ID" value="NZ_QVIA01000034.1"/>
</dbReference>
<reference evidence="1 2" key="1">
    <citation type="submission" date="2018-08" db="EMBL/GenBank/DDBJ databases">
        <title>A genome reference for cultivated species of the human gut microbiota.</title>
        <authorList>
            <person name="Zou Y."/>
            <person name="Xue W."/>
            <person name="Luo G."/>
        </authorList>
    </citation>
    <scope>NUCLEOTIDE SEQUENCE [LARGE SCALE GENOMIC DNA]</scope>
    <source>
        <strain evidence="1 2">AF19-21</strain>
    </source>
</reference>
<name>A0A3E2WES4_9FIRM</name>
<dbReference type="Pfam" id="PF22337">
    <property type="entry name" value="Phage_fiber_rpt"/>
    <property type="match status" value="1"/>
</dbReference>
<protein>
    <submittedName>
        <fullName evidence="1">Uncharacterized protein</fullName>
    </submittedName>
</protein>
<dbReference type="InterPro" id="IPR054500">
    <property type="entry name" value="Phage_fiber_rpt"/>
</dbReference>
<accession>A0A3E2WES4</accession>
<comment type="caution">
    <text evidence="1">The sequence shown here is derived from an EMBL/GenBank/DDBJ whole genome shotgun (WGS) entry which is preliminary data.</text>
</comment>
<proteinExistence type="predicted"/>
<evidence type="ECO:0000313" key="2">
    <source>
        <dbReference type="Proteomes" id="UP000261111"/>
    </source>
</evidence>
<organism evidence="1 2">
    <name type="scientific">Hungatella hathewayi</name>
    <dbReference type="NCBI Taxonomy" id="154046"/>
    <lineage>
        <taxon>Bacteria</taxon>
        <taxon>Bacillati</taxon>
        <taxon>Bacillota</taxon>
        <taxon>Clostridia</taxon>
        <taxon>Lachnospirales</taxon>
        <taxon>Lachnospiraceae</taxon>
        <taxon>Hungatella</taxon>
    </lineage>
</organism>